<sequence>MPRDKSLLYSFRDSGSTGAAARSTHRLNAVSLYSSNPKPCSA</sequence>
<name>I3SR12_LOTJA</name>
<evidence type="ECO:0000313" key="1">
    <source>
        <dbReference type="EMBL" id="AFK42704.1"/>
    </source>
</evidence>
<organism evidence="1">
    <name type="scientific">Lotus japonicus</name>
    <name type="common">Lotus corniculatus var. japonicus</name>
    <dbReference type="NCBI Taxonomy" id="34305"/>
    <lineage>
        <taxon>Eukaryota</taxon>
        <taxon>Viridiplantae</taxon>
        <taxon>Streptophyta</taxon>
        <taxon>Embryophyta</taxon>
        <taxon>Tracheophyta</taxon>
        <taxon>Spermatophyta</taxon>
        <taxon>Magnoliopsida</taxon>
        <taxon>eudicotyledons</taxon>
        <taxon>Gunneridae</taxon>
        <taxon>Pentapetalae</taxon>
        <taxon>rosids</taxon>
        <taxon>fabids</taxon>
        <taxon>Fabales</taxon>
        <taxon>Fabaceae</taxon>
        <taxon>Papilionoideae</taxon>
        <taxon>50 kb inversion clade</taxon>
        <taxon>NPAAA clade</taxon>
        <taxon>Hologalegina</taxon>
        <taxon>robinioid clade</taxon>
        <taxon>Loteae</taxon>
        <taxon>Lotus</taxon>
    </lineage>
</organism>
<dbReference type="AlphaFoldDB" id="I3SR12"/>
<accession>I3SR12</accession>
<dbReference type="EMBL" id="BT142910">
    <property type="protein sequence ID" value="AFK42704.1"/>
    <property type="molecule type" value="mRNA"/>
</dbReference>
<protein>
    <submittedName>
        <fullName evidence="1">Uncharacterized protein</fullName>
    </submittedName>
</protein>
<reference evidence="1" key="1">
    <citation type="submission" date="2012-05" db="EMBL/GenBank/DDBJ databases">
        <authorList>
            <person name="Krishnakumar V."/>
            <person name="Cheung F."/>
            <person name="Xiao Y."/>
            <person name="Chan A."/>
            <person name="Moskal W.A."/>
            <person name="Town C.D."/>
        </authorList>
    </citation>
    <scope>NUCLEOTIDE SEQUENCE</scope>
</reference>
<proteinExistence type="evidence at transcript level"/>